<proteinExistence type="predicted"/>
<evidence type="ECO:0000313" key="3">
    <source>
        <dbReference type="EMBL" id="TMV14769.1"/>
    </source>
</evidence>
<keyword evidence="2" id="KW-0964">Secreted</keyword>
<dbReference type="Pfam" id="PF00353">
    <property type="entry name" value="HemolysinCabind"/>
    <property type="match status" value="3"/>
</dbReference>
<protein>
    <submittedName>
        <fullName evidence="3">Calcium-binding protein</fullName>
    </submittedName>
</protein>
<dbReference type="PANTHER" id="PTHR38340:SF1">
    <property type="entry name" value="S-LAYER PROTEIN"/>
    <property type="match status" value="1"/>
</dbReference>
<accession>A0ABY2XCM4</accession>
<name>A0ABY2XCM4_9RHOB</name>
<dbReference type="InterPro" id="IPR001343">
    <property type="entry name" value="Hemolysn_Ca-bd"/>
</dbReference>
<comment type="caution">
    <text evidence="3">The sequence shown here is derived from an EMBL/GenBank/DDBJ whole genome shotgun (WGS) entry which is preliminary data.</text>
</comment>
<evidence type="ECO:0000313" key="4">
    <source>
        <dbReference type="Proteomes" id="UP001191082"/>
    </source>
</evidence>
<dbReference type="Proteomes" id="UP001191082">
    <property type="component" value="Unassembled WGS sequence"/>
</dbReference>
<dbReference type="PRINTS" id="PR00313">
    <property type="entry name" value="CABNDNGRPT"/>
</dbReference>
<dbReference type="EMBL" id="VCPC01000001">
    <property type="protein sequence ID" value="TMV14769.1"/>
    <property type="molecule type" value="Genomic_DNA"/>
</dbReference>
<evidence type="ECO:0000256" key="1">
    <source>
        <dbReference type="ARBA" id="ARBA00004613"/>
    </source>
</evidence>
<organism evidence="3 4">
    <name type="scientific">Arenibacterium halophilum</name>
    <dbReference type="NCBI Taxonomy" id="2583821"/>
    <lineage>
        <taxon>Bacteria</taxon>
        <taxon>Pseudomonadati</taxon>
        <taxon>Pseudomonadota</taxon>
        <taxon>Alphaproteobacteria</taxon>
        <taxon>Rhodobacterales</taxon>
        <taxon>Paracoccaceae</taxon>
        <taxon>Arenibacterium</taxon>
    </lineage>
</organism>
<reference evidence="3 4" key="1">
    <citation type="submission" date="2019-05" db="EMBL/GenBank/DDBJ databases">
        <title>Marivita sp. nov. isolated from sea sediment.</title>
        <authorList>
            <person name="Kim W."/>
        </authorList>
    </citation>
    <scope>NUCLEOTIDE SEQUENCE [LARGE SCALE GENOMIC DNA]</scope>
    <source>
        <strain evidence="3 4">CAU 1492</strain>
    </source>
</reference>
<keyword evidence="4" id="KW-1185">Reference proteome</keyword>
<dbReference type="InterPro" id="IPR011049">
    <property type="entry name" value="Serralysin-like_metalloprot_C"/>
</dbReference>
<dbReference type="SUPFAM" id="SSF51120">
    <property type="entry name" value="beta-Roll"/>
    <property type="match status" value="2"/>
</dbReference>
<dbReference type="Gene3D" id="2.150.10.10">
    <property type="entry name" value="Serralysin-like metalloprotease, C-terminal"/>
    <property type="match status" value="2"/>
</dbReference>
<gene>
    <name evidence="3" type="ORF">FGK64_01965</name>
</gene>
<dbReference type="PROSITE" id="PS00330">
    <property type="entry name" value="HEMOLYSIN_CALCIUM"/>
    <property type="match status" value="3"/>
</dbReference>
<comment type="subcellular location">
    <subcellularLocation>
        <location evidence="1">Secreted</location>
    </subcellularLocation>
</comment>
<dbReference type="PANTHER" id="PTHR38340">
    <property type="entry name" value="S-LAYER PROTEIN"/>
    <property type="match status" value="1"/>
</dbReference>
<sequence length="461" mass="49818">MDGPDGGKAQDGIMTTINLTGVRVSFQDFVTVDARQGLAQIIVGSENDTFSYSIVGYDDGVPVAEISDTVVQAVFDGVSDYYAPENMVAYMVEVNWGANNISTVLGVRWETGPNTDTEYYFVLDGADFPTIDTASDWDDFDLLINSISAPTGPYAPGQQIAWTDFNSATTTEDDEFYGTPERDIFAGGIGDDYFISSAGNDVYRGQAGIDQVTFLGDPTGVYANLNTGRATDGWGNRDKLFSIEMLRGSMHDDRFVGSDGNDIMRGLAGNDFMNAGNGRQDTVRYDRDTRFGGNDGVTVRLDREFAIDGFGDRDILKGFENAMGSDFNDRIYGDNGNNRLIGLDGADKLFGLNGRDTLEGGAGRDVLDGGNGDDLLIGGAQADKFVFSGRFGNDTIADFQISGKAEKIDLSGVIRIKSFRDLKNNHLSEVDGDAVISDNNGNTITLDGVAMDDLRVNDFLF</sequence>
<evidence type="ECO:0000256" key="2">
    <source>
        <dbReference type="ARBA" id="ARBA00022525"/>
    </source>
</evidence>
<dbReference type="InterPro" id="IPR018511">
    <property type="entry name" value="Hemolysin-typ_Ca-bd_CS"/>
</dbReference>
<dbReference type="InterPro" id="IPR050557">
    <property type="entry name" value="RTX_toxin/Mannuronan_C5-epim"/>
</dbReference>